<protein>
    <submittedName>
        <fullName evidence="2">Uncharacterized protein</fullName>
    </submittedName>
</protein>
<feature type="transmembrane region" description="Helical" evidence="1">
    <location>
        <begin position="124"/>
        <end position="144"/>
    </location>
</feature>
<keyword evidence="1" id="KW-1133">Transmembrane helix</keyword>
<feature type="transmembrane region" description="Helical" evidence="1">
    <location>
        <begin position="18"/>
        <end position="39"/>
    </location>
</feature>
<dbReference type="AlphaFoldDB" id="A0A9D1GS29"/>
<dbReference type="EMBL" id="DVLL01000005">
    <property type="protein sequence ID" value="HIT58274.1"/>
    <property type="molecule type" value="Genomic_DNA"/>
</dbReference>
<keyword evidence="1" id="KW-0812">Transmembrane</keyword>
<evidence type="ECO:0000313" key="2">
    <source>
        <dbReference type="EMBL" id="HIT58274.1"/>
    </source>
</evidence>
<comment type="caution">
    <text evidence="2">The sequence shown here is derived from an EMBL/GenBank/DDBJ whole genome shotgun (WGS) entry which is preliminary data.</text>
</comment>
<gene>
    <name evidence="2" type="ORF">IAC39_00900</name>
</gene>
<name>A0A9D1GS29_9FIRM</name>
<feature type="transmembrane region" description="Helical" evidence="1">
    <location>
        <begin position="97"/>
        <end position="118"/>
    </location>
</feature>
<evidence type="ECO:0000256" key="1">
    <source>
        <dbReference type="SAM" id="Phobius"/>
    </source>
</evidence>
<reference evidence="2" key="1">
    <citation type="submission" date="2020-10" db="EMBL/GenBank/DDBJ databases">
        <authorList>
            <person name="Gilroy R."/>
        </authorList>
    </citation>
    <scope>NUCLEOTIDE SEQUENCE</scope>
    <source>
        <strain evidence="2">CHK33-4379</strain>
    </source>
</reference>
<keyword evidence="1" id="KW-0472">Membrane</keyword>
<accession>A0A9D1GS29</accession>
<reference evidence="2" key="2">
    <citation type="journal article" date="2021" name="PeerJ">
        <title>Extensive microbial diversity within the chicken gut microbiome revealed by metagenomics and culture.</title>
        <authorList>
            <person name="Gilroy R."/>
            <person name="Ravi A."/>
            <person name="Getino M."/>
            <person name="Pursley I."/>
            <person name="Horton D.L."/>
            <person name="Alikhan N.F."/>
            <person name="Baker D."/>
            <person name="Gharbi K."/>
            <person name="Hall N."/>
            <person name="Watson M."/>
            <person name="Adriaenssens E.M."/>
            <person name="Foster-Nyarko E."/>
            <person name="Jarju S."/>
            <person name="Secka A."/>
            <person name="Antonio M."/>
            <person name="Oren A."/>
            <person name="Chaudhuri R.R."/>
            <person name="La Ragione R."/>
            <person name="Hildebrand F."/>
            <person name="Pallen M.J."/>
        </authorList>
    </citation>
    <scope>NUCLEOTIDE SEQUENCE</scope>
    <source>
        <strain evidence="2">CHK33-4379</strain>
    </source>
</reference>
<proteinExistence type="predicted"/>
<organism evidence="2 3">
    <name type="scientific">Candidatus Faeciplasma pullistercoris</name>
    <dbReference type="NCBI Taxonomy" id="2840800"/>
    <lineage>
        <taxon>Bacteria</taxon>
        <taxon>Bacillati</taxon>
        <taxon>Bacillota</taxon>
        <taxon>Clostridia</taxon>
        <taxon>Eubacteriales</taxon>
        <taxon>Oscillospiraceae</taxon>
        <taxon>Oscillospiraceae incertae sedis</taxon>
        <taxon>Candidatus Faeciplasma</taxon>
    </lineage>
</organism>
<feature type="transmembrane region" description="Helical" evidence="1">
    <location>
        <begin position="71"/>
        <end position="90"/>
    </location>
</feature>
<sequence>MDAVNKENAPKTGRKHRILAVTLPLAAFVLELLPLGAALRFGHMQTESGSVIYRLQGYSYFDLTLPGYGNFGPFIAGLLTTLTLIFAGIYALSERKWLLYVCTALSAAAAAASLMPLFLSAGLYNAISFAVTALLVGHAFCVAARAASMRKREAASQGKAVAEK</sequence>
<dbReference type="Proteomes" id="UP000824136">
    <property type="component" value="Unassembled WGS sequence"/>
</dbReference>
<evidence type="ECO:0000313" key="3">
    <source>
        <dbReference type="Proteomes" id="UP000824136"/>
    </source>
</evidence>